<dbReference type="PANTHER" id="PTHR33175">
    <property type="entry name" value="DNA-BINDING PROTEIN HU"/>
    <property type="match status" value="1"/>
</dbReference>
<sequence length="94" mass="10529">MSKKELAEQIAEKFTDVLSKTHAKEITNFVFDNIKNALVAGKKVSISGFGKFYVIEKPERDRRNPTTGEKIRISASKSAKFKAGKQLITNLNNN</sequence>
<keyword evidence="1" id="KW-0226">DNA condensation</keyword>
<dbReference type="SMART" id="SM00411">
    <property type="entry name" value="BHL"/>
    <property type="match status" value="1"/>
</dbReference>
<evidence type="ECO:0000256" key="1">
    <source>
        <dbReference type="ARBA" id="ARBA00023067"/>
    </source>
</evidence>
<dbReference type="InterPro" id="IPR010992">
    <property type="entry name" value="IHF-like_DNA-bd_dom_sf"/>
</dbReference>
<dbReference type="KEGG" id="skn:SKUN_00446"/>
<comment type="similarity">
    <text evidence="3">Belongs to the bacterial histone-like protein family.</text>
</comment>
<dbReference type="PRINTS" id="PR01727">
    <property type="entry name" value="DNABINDINGHU"/>
</dbReference>
<dbReference type="EMBL" id="CP010899">
    <property type="protein sequence ID" value="ALA97349.1"/>
    <property type="molecule type" value="Genomic_DNA"/>
</dbReference>
<dbReference type="RefSeq" id="WP_053390657.1">
    <property type="nucleotide sequence ID" value="NZ_CP010899.1"/>
</dbReference>
<keyword evidence="5" id="KW-1185">Reference proteome</keyword>
<evidence type="ECO:0000256" key="3">
    <source>
        <dbReference type="RuleBase" id="RU003939"/>
    </source>
</evidence>
<evidence type="ECO:0000313" key="5">
    <source>
        <dbReference type="Proteomes" id="UP000062963"/>
    </source>
</evidence>
<dbReference type="SUPFAM" id="SSF47729">
    <property type="entry name" value="IHF-like DNA-binding proteins"/>
    <property type="match status" value="1"/>
</dbReference>
<dbReference type="OrthoDB" id="9799835at2"/>
<keyword evidence="2 4" id="KW-0238">DNA-binding</keyword>
<dbReference type="AlphaFoldDB" id="A0A0K2JFJ4"/>
<name>A0A0K2JFJ4_SPIKU</name>
<dbReference type="PANTHER" id="PTHR33175:SF3">
    <property type="entry name" value="DNA-BINDING PROTEIN HU-BETA"/>
    <property type="match status" value="1"/>
</dbReference>
<dbReference type="PATRIC" id="fig|273035.7.peg.526"/>
<dbReference type="GO" id="GO:0030527">
    <property type="term" value="F:structural constituent of chromatin"/>
    <property type="evidence" value="ECO:0007669"/>
    <property type="project" value="InterPro"/>
</dbReference>
<organism evidence="4 5">
    <name type="scientific">Spiroplasma kunkelii CR2-3x</name>
    <dbReference type="NCBI Taxonomy" id="273035"/>
    <lineage>
        <taxon>Bacteria</taxon>
        <taxon>Bacillati</taxon>
        <taxon>Mycoplasmatota</taxon>
        <taxon>Mollicutes</taxon>
        <taxon>Entomoplasmatales</taxon>
        <taxon>Spiroplasmataceae</taxon>
        <taxon>Spiroplasma</taxon>
    </lineage>
</organism>
<dbReference type="GO" id="GO:0003677">
    <property type="term" value="F:DNA binding"/>
    <property type="evidence" value="ECO:0007669"/>
    <property type="project" value="UniProtKB-KW"/>
</dbReference>
<dbReference type="InterPro" id="IPR000119">
    <property type="entry name" value="Hist_DNA-bd"/>
</dbReference>
<dbReference type="Gene3D" id="4.10.520.10">
    <property type="entry name" value="IHF-like DNA-binding proteins"/>
    <property type="match status" value="1"/>
</dbReference>
<protein>
    <submittedName>
        <fullName evidence="4">DNA-binding protein HU-beta</fullName>
    </submittedName>
</protein>
<dbReference type="CDD" id="cd13831">
    <property type="entry name" value="HU"/>
    <property type="match status" value="1"/>
</dbReference>
<dbReference type="STRING" id="273035.SKUN_00446"/>
<dbReference type="GO" id="GO:0030261">
    <property type="term" value="P:chromosome condensation"/>
    <property type="evidence" value="ECO:0007669"/>
    <property type="project" value="UniProtKB-KW"/>
</dbReference>
<dbReference type="Pfam" id="PF00216">
    <property type="entry name" value="Bac_DNA_binding"/>
    <property type="match status" value="1"/>
</dbReference>
<dbReference type="Proteomes" id="UP000062963">
    <property type="component" value="Chromosome"/>
</dbReference>
<proteinExistence type="inferred from homology"/>
<evidence type="ECO:0000256" key="2">
    <source>
        <dbReference type="ARBA" id="ARBA00023125"/>
    </source>
</evidence>
<reference evidence="4 5" key="1">
    <citation type="journal article" date="2015" name="Genome Announc.">
        <title>Complete Genome Sequence of Spiroplasma kunkelii Strain CR2-3x, Causal Agent of Corn Stunt Disease in Zea mays L.</title>
        <authorList>
            <person name="Davis R.E."/>
            <person name="Shao J."/>
            <person name="Dally E.L."/>
            <person name="Zhao Y."/>
            <person name="Gasparich G.E."/>
            <person name="Gaynor B.J."/>
            <person name="Athey J.C."/>
            <person name="Harrison N.A."/>
            <person name="Donofrio N."/>
        </authorList>
    </citation>
    <scope>NUCLEOTIDE SEQUENCE [LARGE SCALE GENOMIC DNA]</scope>
    <source>
        <strain evidence="4 5">CR2-3x</strain>
    </source>
</reference>
<evidence type="ECO:0000313" key="4">
    <source>
        <dbReference type="EMBL" id="ALA97349.1"/>
    </source>
</evidence>
<accession>A0A0K2JFJ4</accession>
<gene>
    <name evidence="4" type="primary">hupB</name>
    <name evidence="4" type="ORF">SKUN_00446</name>
</gene>